<reference evidence="2 3" key="1">
    <citation type="submission" date="2022-11" db="EMBL/GenBank/DDBJ databases">
        <title>Mycobacterium sp. nov.</title>
        <authorList>
            <person name="Papic B."/>
            <person name="Spicic S."/>
            <person name="Duvnjak S."/>
        </authorList>
    </citation>
    <scope>NUCLEOTIDE SEQUENCE [LARGE SCALE GENOMIC DNA]</scope>
    <source>
        <strain evidence="2 3">CVI_P4</strain>
    </source>
</reference>
<dbReference type="Proteomes" id="UP001300745">
    <property type="component" value="Unassembled WGS sequence"/>
</dbReference>
<protein>
    <submittedName>
        <fullName evidence="2">OB-fold domain-containing protein</fullName>
    </submittedName>
</protein>
<feature type="domain" description="ChsH2 C-terminal OB-fold" evidence="1">
    <location>
        <begin position="50"/>
        <end position="111"/>
    </location>
</feature>
<comment type="caution">
    <text evidence="2">The sequence shown here is derived from an EMBL/GenBank/DDBJ whole genome shotgun (WGS) entry which is preliminary data.</text>
</comment>
<sequence>MDVVADGLVRVTENGPRLITSRCCTCQARSFPARDSCRRCGAQQTTEELVCGNGTLWTWTVQRFPPKAHVGSEFTPFGVGYVELESQLRIQGRLTQADPERLWIGMPMTLELLPEADGGTTYAFAPLA</sequence>
<evidence type="ECO:0000259" key="1">
    <source>
        <dbReference type="Pfam" id="PF01796"/>
    </source>
</evidence>
<gene>
    <name evidence="2" type="ORF">ORI27_06715</name>
</gene>
<dbReference type="EMBL" id="JAPJDO010000004">
    <property type="protein sequence ID" value="MCX2936382.1"/>
    <property type="molecule type" value="Genomic_DNA"/>
</dbReference>
<dbReference type="InterPro" id="IPR012340">
    <property type="entry name" value="NA-bd_OB-fold"/>
</dbReference>
<dbReference type="RefSeq" id="WP_265995882.1">
    <property type="nucleotide sequence ID" value="NZ_JAPJDN010000004.1"/>
</dbReference>
<proteinExistence type="predicted"/>
<evidence type="ECO:0000313" key="2">
    <source>
        <dbReference type="EMBL" id="MCX2936382.1"/>
    </source>
</evidence>
<dbReference type="SUPFAM" id="SSF50249">
    <property type="entry name" value="Nucleic acid-binding proteins"/>
    <property type="match status" value="1"/>
</dbReference>
<organism evidence="2 3">
    <name type="scientific">Mycobacterium pinniadriaticum</name>
    <dbReference type="NCBI Taxonomy" id="2994102"/>
    <lineage>
        <taxon>Bacteria</taxon>
        <taxon>Bacillati</taxon>
        <taxon>Actinomycetota</taxon>
        <taxon>Actinomycetes</taxon>
        <taxon>Mycobacteriales</taxon>
        <taxon>Mycobacteriaceae</taxon>
        <taxon>Mycobacterium</taxon>
    </lineage>
</organism>
<keyword evidence="3" id="KW-1185">Reference proteome</keyword>
<dbReference type="InterPro" id="IPR002878">
    <property type="entry name" value="ChsH2_C"/>
</dbReference>
<accession>A0ABT3SBX6</accession>
<dbReference type="InterPro" id="IPR052513">
    <property type="entry name" value="Thioester_dehydratase-like"/>
</dbReference>
<dbReference type="PANTHER" id="PTHR34075:SF5">
    <property type="entry name" value="BLR3430 PROTEIN"/>
    <property type="match status" value="1"/>
</dbReference>
<dbReference type="PANTHER" id="PTHR34075">
    <property type="entry name" value="BLR3430 PROTEIN"/>
    <property type="match status" value="1"/>
</dbReference>
<dbReference type="Pfam" id="PF01796">
    <property type="entry name" value="OB_ChsH2_C"/>
    <property type="match status" value="1"/>
</dbReference>
<evidence type="ECO:0000313" key="3">
    <source>
        <dbReference type="Proteomes" id="UP001300745"/>
    </source>
</evidence>
<name>A0ABT3SBX6_9MYCO</name>